<sequence length="127" mass="14393">MRMLVSMDGQKRSSHSKILSLCWLLIDASVRPAFPALSLVVSLMHVGLVDFWLHNFHTKEWGLDGMVNSYLVTNLLWSFGMKSRTCIFQCHCQFLQAFAALGCEPCFYGGYEGVVGRRTPPLRRHVA</sequence>
<reference evidence="1" key="1">
    <citation type="submission" date="2022-05" db="EMBL/GenBank/DDBJ databases">
        <authorList>
            <person name="Okamura Y."/>
        </authorList>
    </citation>
    <scope>NUCLEOTIDE SEQUENCE</scope>
</reference>
<proteinExistence type="predicted"/>
<organism evidence="1 2">
    <name type="scientific">Pieris brassicae</name>
    <name type="common">White butterfly</name>
    <name type="synonym">Large white butterfly</name>
    <dbReference type="NCBI Taxonomy" id="7116"/>
    <lineage>
        <taxon>Eukaryota</taxon>
        <taxon>Metazoa</taxon>
        <taxon>Ecdysozoa</taxon>
        <taxon>Arthropoda</taxon>
        <taxon>Hexapoda</taxon>
        <taxon>Insecta</taxon>
        <taxon>Pterygota</taxon>
        <taxon>Neoptera</taxon>
        <taxon>Endopterygota</taxon>
        <taxon>Lepidoptera</taxon>
        <taxon>Glossata</taxon>
        <taxon>Ditrysia</taxon>
        <taxon>Papilionoidea</taxon>
        <taxon>Pieridae</taxon>
        <taxon>Pierinae</taxon>
        <taxon>Pieris</taxon>
    </lineage>
</organism>
<dbReference type="EMBL" id="CALOZG010000051">
    <property type="protein sequence ID" value="CAH4036005.1"/>
    <property type="molecule type" value="Genomic_DNA"/>
</dbReference>
<evidence type="ECO:0000313" key="2">
    <source>
        <dbReference type="Proteomes" id="UP001152562"/>
    </source>
</evidence>
<gene>
    <name evidence="1" type="ORF">PIBRA_LOCUS11907</name>
</gene>
<dbReference type="Proteomes" id="UP001152562">
    <property type="component" value="Unassembled WGS sequence"/>
</dbReference>
<comment type="caution">
    <text evidence="1">The sequence shown here is derived from an EMBL/GenBank/DDBJ whole genome shotgun (WGS) entry which is preliminary data.</text>
</comment>
<accession>A0A9P0TPC5</accession>
<keyword evidence="2" id="KW-1185">Reference proteome</keyword>
<evidence type="ECO:0000313" key="1">
    <source>
        <dbReference type="EMBL" id="CAH4036005.1"/>
    </source>
</evidence>
<protein>
    <submittedName>
        <fullName evidence="1">Uncharacterized protein</fullName>
    </submittedName>
</protein>
<dbReference type="AlphaFoldDB" id="A0A9P0TPC5"/>
<name>A0A9P0TPC5_PIEBR</name>